<proteinExistence type="predicted"/>
<keyword evidence="2" id="KW-0472">Membrane</keyword>
<evidence type="ECO:0000313" key="4">
    <source>
        <dbReference type="Proteomes" id="UP001195422"/>
    </source>
</evidence>
<feature type="transmembrane region" description="Helical" evidence="2">
    <location>
        <begin position="25"/>
        <end position="46"/>
    </location>
</feature>
<gene>
    <name evidence="3" type="ORF">JOF39_000373</name>
</gene>
<keyword evidence="4" id="KW-1185">Reference proteome</keyword>
<reference evidence="3 4" key="1">
    <citation type="submission" date="2021-03" db="EMBL/GenBank/DDBJ databases">
        <title>Sequencing the genomes of 1000 actinobacteria strains.</title>
        <authorList>
            <person name="Klenk H.-P."/>
        </authorList>
    </citation>
    <scope>NUCLEOTIDE SEQUENCE [LARGE SCALE GENOMIC DNA]</scope>
    <source>
        <strain evidence="3 4">DSM 20168</strain>
    </source>
</reference>
<name>A0ABS4XLA8_GLUPR</name>
<feature type="region of interest" description="Disordered" evidence="1">
    <location>
        <begin position="1"/>
        <end position="22"/>
    </location>
</feature>
<evidence type="ECO:0000256" key="2">
    <source>
        <dbReference type="SAM" id="Phobius"/>
    </source>
</evidence>
<comment type="caution">
    <text evidence="3">The sequence shown here is derived from an EMBL/GenBank/DDBJ whole genome shotgun (WGS) entry which is preliminary data.</text>
</comment>
<evidence type="ECO:0000313" key="3">
    <source>
        <dbReference type="EMBL" id="MBP2397292.1"/>
    </source>
</evidence>
<dbReference type="EMBL" id="JAGIOJ010000001">
    <property type="protein sequence ID" value="MBP2397292.1"/>
    <property type="molecule type" value="Genomic_DNA"/>
</dbReference>
<dbReference type="RefSeq" id="WP_188947315.1">
    <property type="nucleotide sequence ID" value="NZ_BMPH01000002.1"/>
</dbReference>
<keyword evidence="2" id="KW-0812">Transmembrane</keyword>
<evidence type="ECO:0000256" key="1">
    <source>
        <dbReference type="SAM" id="MobiDB-lite"/>
    </source>
</evidence>
<organism evidence="3 4">
    <name type="scientific">Glutamicibacter protophormiae</name>
    <name type="common">Brevibacterium protophormiae</name>
    <dbReference type="NCBI Taxonomy" id="37930"/>
    <lineage>
        <taxon>Bacteria</taxon>
        <taxon>Bacillati</taxon>
        <taxon>Actinomycetota</taxon>
        <taxon>Actinomycetes</taxon>
        <taxon>Micrococcales</taxon>
        <taxon>Micrococcaceae</taxon>
        <taxon>Glutamicibacter</taxon>
    </lineage>
</organism>
<protein>
    <submittedName>
        <fullName evidence="3">Skp family chaperone for outer membrane proteins</fullName>
    </submittedName>
</protein>
<keyword evidence="2" id="KW-1133">Transmembrane helix</keyword>
<dbReference type="Proteomes" id="UP001195422">
    <property type="component" value="Unassembled WGS sequence"/>
</dbReference>
<accession>A0ABS4XLA8</accession>
<sequence length="211" mass="22607">MSTLKPLQPVPADQPETPKAKKKRWGLILGSASAIAALGGGVFWGMNIPDPKESEEYIALSDTTTAVFAERDKLSSELNELKSGLAEREGELEQQGKDLDARSTKLDERDEKLAGAEAAVAAREKAVGKIEVEQEENSVSDGIWTVGTDIKAGTYRAKEAVGSNCYWAVLKSGTNGDDIVNNGIPGGGRPTVTVRKGQDFESVRCGTWVKQ</sequence>